<evidence type="ECO:0000313" key="4">
    <source>
        <dbReference type="Proteomes" id="UP000002985"/>
    </source>
</evidence>
<dbReference type="STRING" id="247490.KSU1_D0997"/>
<dbReference type="AlphaFoldDB" id="I3IRG1"/>
<dbReference type="GO" id="GO:0008233">
    <property type="term" value="F:peptidase activity"/>
    <property type="evidence" value="ECO:0007669"/>
    <property type="project" value="InterPro"/>
</dbReference>
<keyword evidence="1" id="KW-1133">Transmembrane helix</keyword>
<dbReference type="PANTHER" id="PTHR41775:SF1">
    <property type="entry name" value="PEPTIDASE M6-LIKE DOMAIN-CONTAINING PROTEIN"/>
    <property type="match status" value="1"/>
</dbReference>
<keyword evidence="4" id="KW-1185">Reference proteome</keyword>
<accession>I3IRG1</accession>
<dbReference type="EMBL" id="BAFH01000004">
    <property type="protein sequence ID" value="GAB64306.1"/>
    <property type="molecule type" value="Genomic_DNA"/>
</dbReference>
<dbReference type="InterPro" id="IPR008757">
    <property type="entry name" value="Peptidase_M6-like_domain"/>
</dbReference>
<dbReference type="OrthoDB" id="278121at2"/>
<dbReference type="Proteomes" id="UP000002985">
    <property type="component" value="Unassembled WGS sequence"/>
</dbReference>
<sequence>MDERFEQHGMFSWYKLITTDVDAAKVGRILMQLRMCFPRWALPLFFPFLALAIYGGVADKAIAHQVPSSKDGLIIGTVSGASAPEPGHSLSAATSRMLAGPPIKRLHRRKGLAVIADFADTRLEDWQGEGINNVAELSDQLHKMEEHWAWLSRGLEKFQWDILRVTLPVNLQADAYPSEGDYREAVATLAKQQINRADYDANRDGVVDSMWIIASNNGMDYDYLGEGGTSRNAGVNNFTDKQNSGSVVAAQTGNFNHELAHTLGIPDLYDSKYDDISYDTVHYLTIMSNSGTLPPQDFTAYERTLLGWVKPKVVRRTRRGIHLPSADERMKAVRVSTPRTYEYFLIEYRHRPDSGFGSNAPPYNGLAIYHVLEGSNQTIDPPLLKLEAADGYIAPGEVPQLDDFLYPENPNLHRPLVLRSYFGGQNVFQIDNLRWAANGGLVFDITVLPIDVTQINVLSNPSFEQGTSPTPDAWQPDAYIFSAATFTWETSVAKEGQRSVSILASAPNDARWIQTVPNLDSGKTYMCRGWIRGQDIATGPEAAVGANVSIIGGFTLSQSLSGSFDWTQVCVAFRPENPIVTLACRLGFYGSLVTGKAWFDDITLEPLESAF</sequence>
<reference evidence="3 4" key="1">
    <citation type="journal article" date="2012" name="FEBS Lett.">
        <title>Anammox organism KSU-1 expresses a NirK-type copper-containing nitrite reductase instead of a NirS-type with cytochrome cd1.</title>
        <authorList>
            <person name="Hira D."/>
            <person name="Toh H."/>
            <person name="Migita C.T."/>
            <person name="Okubo H."/>
            <person name="Nishiyama T."/>
            <person name="Hattori M."/>
            <person name="Furukawa K."/>
            <person name="Fujii T."/>
        </authorList>
    </citation>
    <scope>NUCLEOTIDE SEQUENCE [LARGE SCALE GENOMIC DNA]</scope>
</reference>
<feature type="domain" description="Peptidase M6-like" evidence="2">
    <location>
        <begin position="182"/>
        <end position="292"/>
    </location>
</feature>
<evidence type="ECO:0000313" key="3">
    <source>
        <dbReference type="EMBL" id="GAB64306.1"/>
    </source>
</evidence>
<dbReference type="Gene3D" id="2.60.120.260">
    <property type="entry name" value="Galactose-binding domain-like"/>
    <property type="match status" value="1"/>
</dbReference>
<name>I3IRG1_9BACT</name>
<keyword evidence="1" id="KW-0812">Transmembrane</keyword>
<keyword evidence="1" id="KW-0472">Membrane</keyword>
<dbReference type="PANTHER" id="PTHR41775">
    <property type="entry name" value="SECRETED PROTEIN-RELATED"/>
    <property type="match status" value="1"/>
</dbReference>
<organism evidence="3 4">
    <name type="scientific">Candidatus Jettenia caeni</name>
    <dbReference type="NCBI Taxonomy" id="247490"/>
    <lineage>
        <taxon>Bacteria</taxon>
        <taxon>Pseudomonadati</taxon>
        <taxon>Planctomycetota</taxon>
        <taxon>Candidatus Brocadiia</taxon>
        <taxon>Candidatus Brocadiales</taxon>
        <taxon>Candidatus Brocadiaceae</taxon>
        <taxon>Candidatus Jettenia</taxon>
    </lineage>
</organism>
<dbReference type="Pfam" id="PF05547">
    <property type="entry name" value="Peptidase_M6"/>
    <property type="match status" value="1"/>
</dbReference>
<feature type="transmembrane region" description="Helical" evidence="1">
    <location>
        <begin position="40"/>
        <end position="57"/>
    </location>
</feature>
<gene>
    <name evidence="3" type="ORF">KSU1_D0997</name>
</gene>
<dbReference type="GO" id="GO:0006508">
    <property type="term" value="P:proteolysis"/>
    <property type="evidence" value="ECO:0007669"/>
    <property type="project" value="InterPro"/>
</dbReference>
<dbReference type="eggNOG" id="COG4412">
    <property type="taxonomic scope" value="Bacteria"/>
</dbReference>
<protein>
    <recommendedName>
        <fullName evidence="2">Peptidase M6-like domain-containing protein</fullName>
    </recommendedName>
</protein>
<proteinExistence type="predicted"/>
<evidence type="ECO:0000259" key="2">
    <source>
        <dbReference type="Pfam" id="PF05547"/>
    </source>
</evidence>
<comment type="caution">
    <text evidence="3">The sequence shown here is derived from an EMBL/GenBank/DDBJ whole genome shotgun (WGS) entry which is preliminary data.</text>
</comment>
<evidence type="ECO:0000256" key="1">
    <source>
        <dbReference type="SAM" id="Phobius"/>
    </source>
</evidence>